<name>E3SN97_9CAUD</name>
<evidence type="ECO:0000256" key="1">
    <source>
        <dbReference type="SAM" id="Coils"/>
    </source>
</evidence>
<dbReference type="Proteomes" id="UP000006531">
    <property type="component" value="Segment"/>
</dbReference>
<evidence type="ECO:0000313" key="2">
    <source>
        <dbReference type="EMBL" id="ADP00101.1"/>
    </source>
</evidence>
<keyword evidence="3" id="KW-1185">Reference proteome</keyword>
<dbReference type="GeneID" id="11538078"/>
<proteinExistence type="predicted"/>
<protein>
    <submittedName>
        <fullName evidence="2">Predicted protein</fullName>
    </submittedName>
</protein>
<feature type="coiled-coil region" evidence="1">
    <location>
        <begin position="17"/>
        <end position="63"/>
    </location>
</feature>
<evidence type="ECO:0000313" key="3">
    <source>
        <dbReference type="Proteomes" id="UP000006531"/>
    </source>
</evidence>
<gene>
    <name evidence="2" type="ORF">CYIG_00027</name>
</gene>
<dbReference type="EMBL" id="GU071102">
    <property type="protein sequence ID" value="ADP00101.1"/>
    <property type="molecule type" value="Genomic_DNA"/>
</dbReference>
<reference evidence="2 3" key="1">
    <citation type="submission" date="2009-10" db="EMBL/GenBank/DDBJ databases">
        <title>The Genome Sequence of Cyanophage NATL1A-7.</title>
        <authorList>
            <consortium name="The Broad Institute Genome Sequencing Platform"/>
            <person name="Henn M.R."/>
            <person name="Sullivan M.S."/>
            <person name="Osburne M.S."/>
            <person name="Levin J."/>
            <person name="Malboeuf C."/>
            <person name="Casali M."/>
            <person name="Russ C."/>
            <person name="Lennon N."/>
            <person name="Erlich R."/>
            <person name="Young S.K."/>
            <person name="Koehrsen M."/>
            <person name="Yandava C."/>
            <person name="Zeng Q."/>
            <person name="Alvarado L."/>
            <person name="Anderson S."/>
            <person name="Berlin A."/>
            <person name="Borenstein D."/>
            <person name="Chen Z."/>
            <person name="Engels R."/>
            <person name="Freedman E."/>
            <person name="Gellesch M."/>
            <person name="Goldberg J."/>
            <person name="Green L."/>
            <person name="Griggs A."/>
            <person name="Gujja S."/>
            <person name="Heiman D."/>
            <person name="Hepburn T."/>
            <person name="Howarth C."/>
            <person name="Jen D."/>
            <person name="Larson L."/>
            <person name="Lewis B."/>
            <person name="Mehta T."/>
            <person name="Park D."/>
            <person name="Pearson M."/>
            <person name="Roberts A."/>
            <person name="Ryan E."/>
            <person name="Saif S."/>
            <person name="Shea T."/>
            <person name="Shenoy N."/>
            <person name="Sisk P."/>
            <person name="Stolte C."/>
            <person name="Sykes S."/>
            <person name="Walk T."/>
            <person name="White J."/>
            <person name="Yu Q."/>
            <person name="Coleman M.L."/>
            <person name="Huang K.H."/>
            <person name="Weigele P.R."/>
            <person name="DeFrancesco A.S."/>
            <person name="Kern S.E."/>
            <person name="Thompson L.R."/>
            <person name="Fu R."/>
            <person name="Hombeck B."/>
            <person name="Chisholm S.W."/>
            <person name="Haas B."/>
            <person name="Nusbaum C."/>
            <person name="Galagan J."/>
            <person name="Birren B."/>
        </authorList>
    </citation>
    <scope>NUCLEOTIDE SEQUENCE [LARGE SCALE GENOMIC DNA]</scope>
    <source>
        <strain evidence="2">NATL1A-7</strain>
    </source>
</reference>
<sequence>MHHYSLFDTFFRPPTILVVSEERLKQAEREQKRKQLESVDVRLTELREYRQELAKELDKLEEPQSLEEALTGE</sequence>
<dbReference type="RefSeq" id="YP_005087473.1">
    <property type="nucleotide sequence ID" value="NC_016658.1"/>
</dbReference>
<organism evidence="2 3">
    <name type="scientific">Cyanophage NATL1A-7</name>
    <dbReference type="NCBI Taxonomy" id="445693"/>
    <lineage>
        <taxon>Viruses</taxon>
        <taxon>Duplodnaviria</taxon>
        <taxon>Heunggongvirae</taxon>
        <taxon>Uroviricota</taxon>
        <taxon>Caudoviricetes</taxon>
        <taxon>Autographivirales</taxon>
        <taxon>Sechaudvirinae</taxon>
        <taxon>Cheungvirus</taxon>
        <taxon>Cheungvirus NATL1A7</taxon>
    </lineage>
</organism>
<keyword evidence="1" id="KW-0175">Coiled coil</keyword>
<accession>E3SN97</accession>
<dbReference type="KEGG" id="vg:11538078"/>